<keyword evidence="2" id="KW-0805">Transcription regulation</keyword>
<dbReference type="Pfam" id="PF03704">
    <property type="entry name" value="BTAD"/>
    <property type="match status" value="1"/>
</dbReference>
<dbReference type="Gene3D" id="1.25.40.10">
    <property type="entry name" value="Tetratricopeptide repeat domain"/>
    <property type="match status" value="1"/>
</dbReference>
<dbReference type="PANTHER" id="PTHR35807:SF1">
    <property type="entry name" value="TRANSCRIPTIONAL REGULATOR REDD"/>
    <property type="match status" value="1"/>
</dbReference>
<dbReference type="InterPro" id="IPR051677">
    <property type="entry name" value="AfsR-DnrI-RedD_regulator"/>
</dbReference>
<dbReference type="GO" id="GO:0000160">
    <property type="term" value="P:phosphorelay signal transduction system"/>
    <property type="evidence" value="ECO:0007669"/>
    <property type="project" value="InterPro"/>
</dbReference>
<dbReference type="Gene3D" id="1.10.10.10">
    <property type="entry name" value="Winged helix-like DNA-binding domain superfamily/Winged helix DNA-binding domain"/>
    <property type="match status" value="1"/>
</dbReference>
<dbReference type="PROSITE" id="PS51755">
    <property type="entry name" value="OMPR_PHOB"/>
    <property type="match status" value="1"/>
</dbReference>
<dbReference type="Proteomes" id="UP000267081">
    <property type="component" value="Unassembled WGS sequence"/>
</dbReference>
<dbReference type="InterPro" id="IPR036388">
    <property type="entry name" value="WH-like_DNA-bd_sf"/>
</dbReference>
<dbReference type="AlphaFoldDB" id="A0A3R9DPJ9"/>
<evidence type="ECO:0000256" key="3">
    <source>
        <dbReference type="ARBA" id="ARBA00023125"/>
    </source>
</evidence>
<evidence type="ECO:0000313" key="7">
    <source>
        <dbReference type="EMBL" id="RSD07771.1"/>
    </source>
</evidence>
<dbReference type="EMBL" id="RSEC01000063">
    <property type="protein sequence ID" value="RSD07771.1"/>
    <property type="molecule type" value="Genomic_DNA"/>
</dbReference>
<dbReference type="RefSeq" id="WP_125316004.1">
    <property type="nucleotide sequence ID" value="NZ_RSEC01000063.1"/>
</dbReference>
<dbReference type="SMART" id="SM00382">
    <property type="entry name" value="AAA"/>
    <property type="match status" value="1"/>
</dbReference>
<dbReference type="SUPFAM" id="SSF46894">
    <property type="entry name" value="C-terminal effector domain of the bipartite response regulators"/>
    <property type="match status" value="1"/>
</dbReference>
<dbReference type="CDD" id="cd15831">
    <property type="entry name" value="BTAD"/>
    <property type="match status" value="1"/>
</dbReference>
<dbReference type="Pfam" id="PF00486">
    <property type="entry name" value="Trans_reg_C"/>
    <property type="match status" value="1"/>
</dbReference>
<keyword evidence="8" id="KW-1185">Reference proteome</keyword>
<comment type="caution">
    <text evidence="7">The sequence shown here is derived from an EMBL/GenBank/DDBJ whole genome shotgun (WGS) entry which is preliminary data.</text>
</comment>
<evidence type="ECO:0000256" key="5">
    <source>
        <dbReference type="PROSITE-ProRule" id="PRU01091"/>
    </source>
</evidence>
<dbReference type="Pfam" id="PF13401">
    <property type="entry name" value="AAA_22"/>
    <property type="match status" value="1"/>
</dbReference>
<protein>
    <submittedName>
        <fullName evidence="7">AfsR/SARP family transcriptional regulator</fullName>
    </submittedName>
</protein>
<dbReference type="Gene3D" id="3.40.50.300">
    <property type="entry name" value="P-loop containing nucleotide triphosphate hydrolases"/>
    <property type="match status" value="1"/>
</dbReference>
<evidence type="ECO:0000313" key="8">
    <source>
        <dbReference type="Proteomes" id="UP000267081"/>
    </source>
</evidence>
<dbReference type="InterPro" id="IPR003593">
    <property type="entry name" value="AAA+_ATPase"/>
</dbReference>
<name>A0A3R9DPJ9_9PSEU</name>
<evidence type="ECO:0000256" key="1">
    <source>
        <dbReference type="ARBA" id="ARBA00005820"/>
    </source>
</evidence>
<dbReference type="SMART" id="SM00862">
    <property type="entry name" value="Trans_reg_C"/>
    <property type="match status" value="1"/>
</dbReference>
<dbReference type="InterPro" id="IPR011990">
    <property type="entry name" value="TPR-like_helical_dom_sf"/>
</dbReference>
<reference evidence="7 8" key="1">
    <citation type="submission" date="2018-12" db="EMBL/GenBank/DDBJ databases">
        <title>Amycolatopsis eburnea sp. nov. actinomycete associate with arbuscular mycorrhiza fungal spore.</title>
        <authorList>
            <person name="Lumyong S."/>
            <person name="Chaiya L."/>
        </authorList>
    </citation>
    <scope>NUCLEOTIDE SEQUENCE [LARGE SCALE GENOMIC DNA]</scope>
    <source>
        <strain evidence="7 8">GLM-1</strain>
    </source>
</reference>
<dbReference type="GO" id="GO:0006355">
    <property type="term" value="P:regulation of DNA-templated transcription"/>
    <property type="evidence" value="ECO:0007669"/>
    <property type="project" value="InterPro"/>
</dbReference>
<dbReference type="InterPro" id="IPR049945">
    <property type="entry name" value="AAA_22"/>
</dbReference>
<comment type="similarity">
    <text evidence="1">Belongs to the AfsR/DnrI/RedD regulatory family.</text>
</comment>
<keyword evidence="3 5" id="KW-0238">DNA-binding</keyword>
<dbReference type="SUPFAM" id="SSF48452">
    <property type="entry name" value="TPR-like"/>
    <property type="match status" value="1"/>
</dbReference>
<feature type="DNA-binding region" description="OmpR/PhoB-type" evidence="5">
    <location>
        <begin position="1"/>
        <end position="94"/>
    </location>
</feature>
<dbReference type="InterPro" id="IPR027417">
    <property type="entry name" value="P-loop_NTPase"/>
</dbReference>
<feature type="domain" description="OmpR/PhoB-type" evidence="6">
    <location>
        <begin position="1"/>
        <end position="94"/>
    </location>
</feature>
<accession>A0A3R9DPJ9</accession>
<dbReference type="InterPro" id="IPR005158">
    <property type="entry name" value="BTAD"/>
</dbReference>
<dbReference type="GO" id="GO:0016887">
    <property type="term" value="F:ATP hydrolysis activity"/>
    <property type="evidence" value="ECO:0007669"/>
    <property type="project" value="InterPro"/>
</dbReference>
<keyword evidence="4" id="KW-0804">Transcription</keyword>
<dbReference type="InterPro" id="IPR016032">
    <property type="entry name" value="Sig_transdc_resp-reg_C-effctor"/>
</dbReference>
<evidence type="ECO:0000259" key="6">
    <source>
        <dbReference type="PROSITE" id="PS51755"/>
    </source>
</evidence>
<dbReference type="OrthoDB" id="7628974at2"/>
<dbReference type="GO" id="GO:0003677">
    <property type="term" value="F:DNA binding"/>
    <property type="evidence" value="ECO:0007669"/>
    <property type="project" value="UniProtKB-UniRule"/>
</dbReference>
<organism evidence="7 8">
    <name type="scientific">Amycolatopsis eburnea</name>
    <dbReference type="NCBI Taxonomy" id="2267691"/>
    <lineage>
        <taxon>Bacteria</taxon>
        <taxon>Bacillati</taxon>
        <taxon>Actinomycetota</taxon>
        <taxon>Actinomycetes</taxon>
        <taxon>Pseudonocardiales</taxon>
        <taxon>Pseudonocardiaceae</taxon>
        <taxon>Amycolatopsis</taxon>
    </lineage>
</organism>
<evidence type="ECO:0000256" key="2">
    <source>
        <dbReference type="ARBA" id="ARBA00023015"/>
    </source>
</evidence>
<gene>
    <name evidence="7" type="ORF">EIY87_44045</name>
</gene>
<dbReference type="SMART" id="SM01043">
    <property type="entry name" value="BTAD"/>
    <property type="match status" value="1"/>
</dbReference>
<dbReference type="PANTHER" id="PTHR35807">
    <property type="entry name" value="TRANSCRIPTIONAL REGULATOR REDD-RELATED"/>
    <property type="match status" value="1"/>
</dbReference>
<dbReference type="SUPFAM" id="SSF52540">
    <property type="entry name" value="P-loop containing nucleoside triphosphate hydrolases"/>
    <property type="match status" value="1"/>
</dbReference>
<dbReference type="InterPro" id="IPR001867">
    <property type="entry name" value="OmpR/PhoB-type_DNA-bd"/>
</dbReference>
<evidence type="ECO:0000256" key="4">
    <source>
        <dbReference type="ARBA" id="ARBA00023163"/>
    </source>
</evidence>
<proteinExistence type="inferred from homology"/>
<sequence length="505" mass="54496">MTVHVLGPVEITKHGAPVPVRRRKQRLLLALLATRANQLVPLSRIIDVLWEQEVPKAARNQVHVHVAAVRRALTASDGDPAAVETCPTGYVLHAPPADVDLVRFDNAVARGETELSAGRLAEARRLFRTALAAWRGTALDGLEGRFAHAESARLEQRRLRVHEHQLDIGLTLGRFADLVPELAGLLSTHPLHEGFRRRYMLALYGAGRSADALAAFRDGRRVLGDELGIEPTRELRDTEVAILRATPVEELVGALPPAARREDGPDWAPRPRPRQLPAQVNHFVGRAEVLARLDDVAGRRRSPVLVTGPGGIGKTAVCTRWAHANAAGFPDGALYIDLRGSGPSPVEPAEALGRVLRALGTPAGRIPDDVNEAAADFRSLLASTRTLILLDDAASAAQVRPLLPGTPSCRALVTSRHRLDDLTVRDGVEPIRLDALSATEAGDLLAAIAGRRRLHNEPTGTIARLAAACEYRPTALRGAALQLAERPELRIAGFLRELLATPSFP</sequence>